<keyword evidence="5" id="KW-1185">Reference proteome</keyword>
<reference evidence="3 6" key="2">
    <citation type="submission" date="2017-09" db="EMBL/GenBank/DDBJ databases">
        <title>FDA dAtabase for Regulatory Grade micrObial Sequences (FDA-ARGOS): Supporting development and validation of Infectious Disease Dx tests.</title>
        <authorList>
            <person name="Minogue T."/>
            <person name="Wolcott M."/>
            <person name="Wasieloski L."/>
            <person name="Aguilar W."/>
            <person name="Moore D."/>
            <person name="Tallon L."/>
            <person name="Sadzewicz L."/>
            <person name="Ott S."/>
            <person name="Zhao X."/>
            <person name="Nagaraj S."/>
            <person name="Vavikolanu K."/>
            <person name="Aluvathingal J."/>
            <person name="Nadendla S."/>
            <person name="Sichtig H."/>
        </authorList>
    </citation>
    <scope>NUCLEOTIDE SEQUENCE [LARGE SCALE GENOMIC DNA]</scope>
    <source>
        <strain evidence="3 6">FDAARGOS_392</strain>
    </source>
</reference>
<name>A0A089RET0_9ENTR</name>
<dbReference type="EMBL" id="UAVU01000003">
    <property type="protein sequence ID" value="SQA97833.1"/>
    <property type="molecule type" value="Genomic_DNA"/>
</dbReference>
<evidence type="ECO:0000313" key="7">
    <source>
        <dbReference type="Proteomes" id="UP000251197"/>
    </source>
</evidence>
<dbReference type="EMBL" id="CP023525">
    <property type="protein sequence ID" value="ATF94436.1"/>
    <property type="molecule type" value="Genomic_DNA"/>
</dbReference>
<dbReference type="EMBL" id="CP009451">
    <property type="protein sequence ID" value="AIR05000.1"/>
    <property type="molecule type" value="Genomic_DNA"/>
</dbReference>
<feature type="domain" description="PRD" evidence="1">
    <location>
        <begin position="3"/>
        <end position="100"/>
    </location>
</feature>
<dbReference type="Proteomes" id="UP000217979">
    <property type="component" value="Chromosome"/>
</dbReference>
<dbReference type="OrthoDB" id="8589790at2"/>
<dbReference type="KEGG" id="cnt:JT31_10345"/>
<dbReference type="STRING" id="158822.LH23_07410"/>
<dbReference type="RefSeq" id="WP_038476338.1">
    <property type="nucleotide sequence ID" value="NZ_CP009451.1"/>
</dbReference>
<dbReference type="Proteomes" id="UP000251197">
    <property type="component" value="Unassembled WGS sequence"/>
</dbReference>
<organism evidence="2 5">
    <name type="scientific">Cedecea neteri</name>
    <dbReference type="NCBI Taxonomy" id="158822"/>
    <lineage>
        <taxon>Bacteria</taxon>
        <taxon>Pseudomonadati</taxon>
        <taxon>Pseudomonadota</taxon>
        <taxon>Gammaproteobacteria</taxon>
        <taxon>Enterobacterales</taxon>
        <taxon>Enterobacteriaceae</taxon>
        <taxon>Cedecea</taxon>
    </lineage>
</organism>
<gene>
    <name evidence="3" type="ORF">CO704_21220</name>
    <name evidence="2" type="ORF">JT31_10345</name>
    <name evidence="4" type="ORF">NCTC12120_01679</name>
</gene>
<accession>A0A089RET0</accession>
<dbReference type="Proteomes" id="UP000029481">
    <property type="component" value="Chromosome"/>
</dbReference>
<sequence length="100" mass="11329">MVNEAEELTTRIQDFIYALFKSKHITPNAVQEQMLASHVKAMIHRSLTGEPLPEVEESLFEEISAESMEMAQAVVDQFGNLPVEEAWLLSVHFEVAKDNL</sequence>
<evidence type="ECO:0000313" key="4">
    <source>
        <dbReference type="EMBL" id="SQA97833.1"/>
    </source>
</evidence>
<dbReference type="Gene3D" id="1.10.1790.10">
    <property type="entry name" value="PRD domain"/>
    <property type="match status" value="1"/>
</dbReference>
<evidence type="ECO:0000313" key="3">
    <source>
        <dbReference type="EMBL" id="ATF94436.1"/>
    </source>
</evidence>
<reference evidence="2 5" key="1">
    <citation type="submission" date="2014-09" db="EMBL/GenBank/DDBJ databases">
        <title>Cedecea neteri SSMD04 Genome Sequencing.</title>
        <authorList>
            <person name="Tan J.-Y."/>
        </authorList>
    </citation>
    <scope>NUCLEOTIDE SEQUENCE [LARGE SCALE GENOMIC DNA]</scope>
    <source>
        <strain evidence="2 5">SSMD04</strain>
    </source>
</reference>
<dbReference type="SUPFAM" id="SSF63520">
    <property type="entry name" value="PTS-regulatory domain, PRD"/>
    <property type="match status" value="1"/>
</dbReference>
<dbReference type="AlphaFoldDB" id="A0A089RET0"/>
<proteinExistence type="predicted"/>
<evidence type="ECO:0000313" key="6">
    <source>
        <dbReference type="Proteomes" id="UP000217979"/>
    </source>
</evidence>
<protein>
    <submittedName>
        <fullName evidence="2">Glycine dehydrogenase</fullName>
    </submittedName>
    <submittedName>
        <fullName evidence="4">PRD domain protein, EF_0829/AHA_3910 family</fullName>
    </submittedName>
</protein>
<dbReference type="PROSITE" id="PS51372">
    <property type="entry name" value="PRD_2"/>
    <property type="match status" value="1"/>
</dbReference>
<evidence type="ECO:0000313" key="2">
    <source>
        <dbReference type="EMBL" id="AIR05000.1"/>
    </source>
</evidence>
<dbReference type="NCBIfam" id="TIGR03582">
    <property type="entry name" value="EF_0829"/>
    <property type="match status" value="1"/>
</dbReference>
<dbReference type="GO" id="GO:0006355">
    <property type="term" value="P:regulation of DNA-templated transcription"/>
    <property type="evidence" value="ECO:0007669"/>
    <property type="project" value="InterPro"/>
</dbReference>
<dbReference type="InterPro" id="IPR011608">
    <property type="entry name" value="PRD"/>
</dbReference>
<dbReference type="InterPro" id="IPR020044">
    <property type="entry name" value="PRD_EF0829/AHA3910"/>
</dbReference>
<evidence type="ECO:0000313" key="5">
    <source>
        <dbReference type="Proteomes" id="UP000029481"/>
    </source>
</evidence>
<dbReference type="InterPro" id="IPR036634">
    <property type="entry name" value="PRD_sf"/>
</dbReference>
<evidence type="ECO:0000259" key="1">
    <source>
        <dbReference type="PROSITE" id="PS51372"/>
    </source>
</evidence>
<reference evidence="4 7" key="3">
    <citation type="submission" date="2018-06" db="EMBL/GenBank/DDBJ databases">
        <authorList>
            <consortium name="Pathogen Informatics"/>
            <person name="Doyle S."/>
        </authorList>
    </citation>
    <scope>NUCLEOTIDE SEQUENCE [LARGE SCALE GENOMIC DNA]</scope>
    <source>
        <strain evidence="4 7">NCTC12120</strain>
    </source>
</reference>